<evidence type="ECO:0000313" key="1">
    <source>
        <dbReference type="EMBL" id="CRK89781.1"/>
    </source>
</evidence>
<organism evidence="1 2">
    <name type="scientific">Clunio marinus</name>
    <dbReference type="NCBI Taxonomy" id="568069"/>
    <lineage>
        <taxon>Eukaryota</taxon>
        <taxon>Metazoa</taxon>
        <taxon>Ecdysozoa</taxon>
        <taxon>Arthropoda</taxon>
        <taxon>Hexapoda</taxon>
        <taxon>Insecta</taxon>
        <taxon>Pterygota</taxon>
        <taxon>Neoptera</taxon>
        <taxon>Endopterygota</taxon>
        <taxon>Diptera</taxon>
        <taxon>Nematocera</taxon>
        <taxon>Chironomoidea</taxon>
        <taxon>Chironomidae</taxon>
        <taxon>Clunio</taxon>
    </lineage>
</organism>
<dbReference type="EMBL" id="CVRI01000014">
    <property type="protein sequence ID" value="CRK89781.1"/>
    <property type="molecule type" value="Genomic_DNA"/>
</dbReference>
<dbReference type="AlphaFoldDB" id="A0A1J1HP06"/>
<gene>
    <name evidence="1" type="ORF">CLUMA_CG003502</name>
</gene>
<evidence type="ECO:0000313" key="2">
    <source>
        <dbReference type="Proteomes" id="UP000183832"/>
    </source>
</evidence>
<proteinExistence type="predicted"/>
<dbReference type="Proteomes" id="UP000183832">
    <property type="component" value="Unassembled WGS sequence"/>
</dbReference>
<accession>A0A1J1HP06</accession>
<sequence length="98" mass="11539">MITTTKEAKKKGASNDKKQQIQLFMMIPEESFLETKKNRTERVADILLLVYSKSFYGISHISDSLKTFITSFWEYQSEIVFIIQQKQKKAFETLCEFN</sequence>
<protein>
    <submittedName>
        <fullName evidence="1">CLUMA_CG003502, isoform A</fullName>
    </submittedName>
</protein>
<reference evidence="1 2" key="1">
    <citation type="submission" date="2015-04" db="EMBL/GenBank/DDBJ databases">
        <authorList>
            <person name="Syromyatnikov M.Y."/>
            <person name="Popov V.N."/>
        </authorList>
    </citation>
    <scope>NUCLEOTIDE SEQUENCE [LARGE SCALE GENOMIC DNA]</scope>
</reference>
<name>A0A1J1HP06_9DIPT</name>
<keyword evidence="2" id="KW-1185">Reference proteome</keyword>